<dbReference type="AlphaFoldDB" id="A0A1E1MRF8"/>
<organism evidence="2 3">
    <name type="scientific">Rhynchosporium secalis</name>
    <name type="common">Barley scald fungus</name>
    <dbReference type="NCBI Taxonomy" id="38038"/>
    <lineage>
        <taxon>Eukaryota</taxon>
        <taxon>Fungi</taxon>
        <taxon>Dikarya</taxon>
        <taxon>Ascomycota</taxon>
        <taxon>Pezizomycotina</taxon>
        <taxon>Leotiomycetes</taxon>
        <taxon>Helotiales</taxon>
        <taxon>Ploettnerulaceae</taxon>
        <taxon>Rhynchosporium</taxon>
    </lineage>
</organism>
<dbReference type="Proteomes" id="UP000177625">
    <property type="component" value="Unassembled WGS sequence"/>
</dbReference>
<feature type="signal peptide" evidence="1">
    <location>
        <begin position="1"/>
        <end position="20"/>
    </location>
</feature>
<sequence length="146" mass="15885">MSKAAFSASLVAATCAVAVAEITLAKLLHKKIPQLEEFKGREKYSVENSKPKKRTLANLLDDDKSGSVSDVHFISNKKIKIYGAESNSQDPDTGTFKRNSLDEVGIKTEPGLEGVEVTETVILAEVAKEDSTKIGTENYIKVKVDK</sequence>
<accession>A0A1E1MRF8</accession>
<evidence type="ECO:0000313" key="3">
    <source>
        <dbReference type="Proteomes" id="UP000177625"/>
    </source>
</evidence>
<name>A0A1E1MRF8_RHYSE</name>
<protein>
    <submittedName>
        <fullName evidence="2">Uncharacterized protein</fullName>
    </submittedName>
</protein>
<feature type="chain" id="PRO_5009448622" evidence="1">
    <location>
        <begin position="21"/>
        <end position="146"/>
    </location>
</feature>
<gene>
    <name evidence="2" type="ORF">RSE6_12813</name>
</gene>
<keyword evidence="3" id="KW-1185">Reference proteome</keyword>
<evidence type="ECO:0000313" key="2">
    <source>
        <dbReference type="EMBL" id="CZT51642.1"/>
    </source>
</evidence>
<proteinExistence type="predicted"/>
<reference evidence="3" key="1">
    <citation type="submission" date="2016-03" db="EMBL/GenBank/DDBJ databases">
        <authorList>
            <person name="Guldener U."/>
        </authorList>
    </citation>
    <scope>NUCLEOTIDE SEQUENCE [LARGE SCALE GENOMIC DNA]</scope>
</reference>
<evidence type="ECO:0000256" key="1">
    <source>
        <dbReference type="SAM" id="SignalP"/>
    </source>
</evidence>
<dbReference type="EMBL" id="FJVC01000497">
    <property type="protein sequence ID" value="CZT51642.1"/>
    <property type="molecule type" value="Genomic_DNA"/>
</dbReference>
<keyword evidence="1" id="KW-0732">Signal</keyword>